<dbReference type="Proteomes" id="UP000294619">
    <property type="component" value="Unassembled WGS sequence"/>
</dbReference>
<accession>A0A4R3YAG7</accession>
<dbReference type="RefSeq" id="WP_132965932.1">
    <property type="nucleotide sequence ID" value="NZ_LEKL01000041.1"/>
</dbReference>
<evidence type="ECO:0000313" key="1">
    <source>
        <dbReference type="EMBL" id="TCV88910.1"/>
    </source>
</evidence>
<comment type="caution">
    <text evidence="1">The sequence shown here is derived from an EMBL/GenBank/DDBJ whole genome shotgun (WGS) entry which is preliminary data.</text>
</comment>
<dbReference type="EMBL" id="SMCP01000003">
    <property type="protein sequence ID" value="TCV88910.1"/>
    <property type="molecule type" value="Genomic_DNA"/>
</dbReference>
<name>A0A4R3YAG7_9PAST</name>
<evidence type="ECO:0000313" key="2">
    <source>
        <dbReference type="Proteomes" id="UP000294619"/>
    </source>
</evidence>
<sequence>MKIKYRITNSFDKEQVFILEKLGIEVEVGYDNFYLYEDNIHFAEIEKLVIEWGMGSYPETEFSESDREKAVYLNISPTKIFGYPQPEDAEYEYPFDIYPYLKDVFEIAKTDLEYGVLKGKQIGGFRLKKEPNWGRSSIGSAHWISDFIFAKPEVYQEIFQPLGIKCMPVLEYNTKKELKTVVQLVPQGIAKANLNIKQEQINEIQEVESWGIKKYILFDNDYYPSFDSNPGDFDFFVTQEYFGSGGITNREVIISQKLYRLLKKHKIKGLYYSPMNFK</sequence>
<protein>
    <submittedName>
        <fullName evidence="1">Uncharacterized protein</fullName>
    </submittedName>
</protein>
<organism evidence="1 2">
    <name type="scientific">Testudinibacter aquarius</name>
    <dbReference type="NCBI Taxonomy" id="1524974"/>
    <lineage>
        <taxon>Bacteria</taxon>
        <taxon>Pseudomonadati</taxon>
        <taxon>Pseudomonadota</taxon>
        <taxon>Gammaproteobacteria</taxon>
        <taxon>Pasteurellales</taxon>
        <taxon>Pasteurellaceae</taxon>
        <taxon>Testudinibacter</taxon>
    </lineage>
</organism>
<gene>
    <name evidence="1" type="ORF">EDC16_103269</name>
</gene>
<dbReference type="AlphaFoldDB" id="A0A4R3YAG7"/>
<reference evidence="1 2" key="1">
    <citation type="submission" date="2019-03" db="EMBL/GenBank/DDBJ databases">
        <title>Genomic Encyclopedia of Type Strains, Phase IV (KMG-IV): sequencing the most valuable type-strain genomes for metagenomic binning, comparative biology and taxonomic classification.</title>
        <authorList>
            <person name="Goeker M."/>
        </authorList>
    </citation>
    <scope>NUCLEOTIDE SEQUENCE [LARGE SCALE GENOMIC DNA]</scope>
    <source>
        <strain evidence="1 2">DSM 28140</strain>
    </source>
</reference>
<proteinExistence type="predicted"/>